<keyword evidence="2" id="KW-1185">Reference proteome</keyword>
<organism evidence="1 2">
    <name type="scientific">Aeromicrobium yanjiei</name>
    <dbReference type="NCBI Taxonomy" id="2662028"/>
    <lineage>
        <taxon>Bacteria</taxon>
        <taxon>Bacillati</taxon>
        <taxon>Actinomycetota</taxon>
        <taxon>Actinomycetes</taxon>
        <taxon>Propionibacteriales</taxon>
        <taxon>Nocardioidaceae</taxon>
        <taxon>Aeromicrobium</taxon>
    </lineage>
</organism>
<dbReference type="Proteomes" id="UP000392064">
    <property type="component" value="Plasmid p001"/>
</dbReference>
<evidence type="ECO:0000313" key="2">
    <source>
        <dbReference type="Proteomes" id="UP000392064"/>
    </source>
</evidence>
<geneLocation type="plasmid" evidence="1 2">
    <name>p001</name>
</geneLocation>
<name>A0A5Q2MDW1_9ACTN</name>
<keyword evidence="1" id="KW-0614">Plasmid</keyword>
<protein>
    <submittedName>
        <fullName evidence="1">Uncharacterized protein</fullName>
    </submittedName>
</protein>
<dbReference type="EMBL" id="CP045736">
    <property type="protein sequence ID" value="QGG39889.1"/>
    <property type="molecule type" value="Genomic_DNA"/>
</dbReference>
<dbReference type="RefSeq" id="WP_153651163.1">
    <property type="nucleotide sequence ID" value="NZ_CP045736.1"/>
</dbReference>
<proteinExistence type="predicted"/>
<dbReference type="KEGG" id="aef:GEV26_00020"/>
<dbReference type="AlphaFoldDB" id="A0A5Q2MDW1"/>
<reference evidence="1 2" key="1">
    <citation type="submission" date="2019-11" db="EMBL/GenBank/DDBJ databases">
        <authorList>
            <person name="Li J."/>
        </authorList>
    </citation>
    <scope>NUCLEOTIDE SEQUENCE [LARGE SCALE GENOMIC DNA]</scope>
    <source>
        <strain evidence="1 2">MF47</strain>
        <plasmid evidence="1 2">p001</plasmid>
    </source>
</reference>
<gene>
    <name evidence="1" type="ORF">GEV26_00020</name>
</gene>
<sequence length="275" mass="29892">MQSLIGRDLKEATLTITVALRGALNLWPWIVAGKANDSLPADDTFSLAIVRAVTIDAAWPEGYGVSSTRWHQGEAGEDWTSDGQERELCWLQIEPLVDPNRPLPTGVALSVLSDVLGRIGDWTFSGAHAVVPIRQGVTPLLSASSTRSWFELGDPQNRRDFNICVSLEGQNDDVLDTANFRDSLNYYGAGLVSFEDLGGHSSARRITGDDIVHSVDNGLTMWFSCQAREWTVDLASWVIDLVGGCLRENGATGFTAISVQSSGRFQRGAGTEPLR</sequence>
<accession>A0A5Q2MDW1</accession>
<evidence type="ECO:0000313" key="1">
    <source>
        <dbReference type="EMBL" id="QGG39889.1"/>
    </source>
</evidence>